<keyword evidence="3" id="KW-0859">Xylose metabolism</keyword>
<reference evidence="5" key="1">
    <citation type="journal article" date="2019" name="Int. J. Syst. Evol. Microbiol.">
        <title>The Global Catalogue of Microorganisms (GCM) 10K type strain sequencing project: providing services to taxonomists for standard genome sequencing and annotation.</title>
        <authorList>
            <consortium name="The Broad Institute Genomics Platform"/>
            <consortium name="The Broad Institute Genome Sequencing Center for Infectious Disease"/>
            <person name="Wu L."/>
            <person name="Ma J."/>
        </authorList>
    </citation>
    <scope>NUCLEOTIDE SEQUENCE [LARGE SCALE GENOMIC DNA]</scope>
    <source>
        <strain evidence="5">CCUG 59129</strain>
    </source>
</reference>
<comment type="caution">
    <text evidence="4">The sequence shown here is derived from an EMBL/GenBank/DDBJ whole genome shotgun (WGS) entry which is preliminary data.</text>
</comment>
<evidence type="ECO:0000256" key="3">
    <source>
        <dbReference type="ARBA" id="ARBA00022629"/>
    </source>
</evidence>
<evidence type="ECO:0000313" key="4">
    <source>
        <dbReference type="EMBL" id="MFD0958180.1"/>
    </source>
</evidence>
<keyword evidence="3" id="KW-0119">Carbohydrate metabolism</keyword>
<dbReference type="PANTHER" id="PTHR18964:SF149">
    <property type="entry name" value="BIFUNCTIONAL UDP-N-ACETYLGLUCOSAMINE 2-EPIMERASE_N-ACETYLMANNOSAMINE KINASE"/>
    <property type="match status" value="1"/>
</dbReference>
<dbReference type="Pfam" id="PF00480">
    <property type="entry name" value="ROK"/>
    <property type="match status" value="1"/>
</dbReference>
<comment type="function">
    <text evidence="1">Transcriptional repressor of xylose-utilizing enzymes.</text>
</comment>
<dbReference type="PANTHER" id="PTHR18964">
    <property type="entry name" value="ROK (REPRESSOR, ORF, KINASE) FAMILY"/>
    <property type="match status" value="1"/>
</dbReference>
<keyword evidence="5" id="KW-1185">Reference proteome</keyword>
<dbReference type="Proteomes" id="UP001596989">
    <property type="component" value="Unassembled WGS sequence"/>
</dbReference>
<protein>
    <submittedName>
        <fullName evidence="4">ROK family protein</fullName>
    </submittedName>
</protein>
<dbReference type="SUPFAM" id="SSF46785">
    <property type="entry name" value="Winged helix' DNA-binding domain"/>
    <property type="match status" value="1"/>
</dbReference>
<evidence type="ECO:0000256" key="1">
    <source>
        <dbReference type="ARBA" id="ARBA00002486"/>
    </source>
</evidence>
<dbReference type="InterPro" id="IPR043129">
    <property type="entry name" value="ATPase_NBD"/>
</dbReference>
<gene>
    <name evidence="4" type="ORF">ACFQ2I_02120</name>
</gene>
<organism evidence="4 5">
    <name type="scientific">Paenibacillus chungangensis</name>
    <dbReference type="NCBI Taxonomy" id="696535"/>
    <lineage>
        <taxon>Bacteria</taxon>
        <taxon>Bacillati</taxon>
        <taxon>Bacillota</taxon>
        <taxon>Bacilli</taxon>
        <taxon>Bacillales</taxon>
        <taxon>Paenibacillaceae</taxon>
        <taxon>Paenibacillus</taxon>
    </lineage>
</organism>
<dbReference type="SUPFAM" id="SSF53067">
    <property type="entry name" value="Actin-like ATPase domain"/>
    <property type="match status" value="1"/>
</dbReference>
<dbReference type="EMBL" id="JBHTJZ010000004">
    <property type="protein sequence ID" value="MFD0958180.1"/>
    <property type="molecule type" value="Genomic_DNA"/>
</dbReference>
<dbReference type="Gene3D" id="1.10.10.10">
    <property type="entry name" value="Winged helix-like DNA-binding domain superfamily/Winged helix DNA-binding domain"/>
    <property type="match status" value="1"/>
</dbReference>
<sequence>MRQVERMATRKVKEVYGHIRAKGTISKVDLKQVTGLTTSTLTRLLEELVQEGWIEEVGFGESRGGRRPILYRTNARYAYVFGLEISRSVSRLLLCDLHLNKLAVEVWPMNRYMTPERLMEEVVRSIGAMMRERDLESTSMLGLGIGTVGPLDREGGIILNPMHFAAAGWLNVAIGPMLERQLGFPVHIDNGANAALLGEYWTQANSGIQHLLYVHAGVGLRSAMIMGGEIVYGAVDMEGAVGQMIIQADGPPSRQEGGNCGSWETYVSAYALQQAAVRGLKLGRETLLWSMVTRPEEVTYPMLERALAQGDEMVRELFLQAASYFGIGLSNLLNILHPEKVVLGGPLVSGNALFFEQAVRVARSKTYHYPQYDVSFEQSGLGDDAVATGAAAIMLKKVTE</sequence>
<accession>A0ABW3HL16</accession>
<dbReference type="Gene3D" id="3.30.420.40">
    <property type="match status" value="2"/>
</dbReference>
<dbReference type="InterPro" id="IPR036388">
    <property type="entry name" value="WH-like_DNA-bd_sf"/>
</dbReference>
<dbReference type="RefSeq" id="WP_377561830.1">
    <property type="nucleotide sequence ID" value="NZ_JBHTJZ010000004.1"/>
</dbReference>
<evidence type="ECO:0000256" key="2">
    <source>
        <dbReference type="ARBA" id="ARBA00006479"/>
    </source>
</evidence>
<evidence type="ECO:0000313" key="5">
    <source>
        <dbReference type="Proteomes" id="UP001596989"/>
    </source>
</evidence>
<proteinExistence type="inferred from homology"/>
<dbReference type="InterPro" id="IPR036390">
    <property type="entry name" value="WH_DNA-bd_sf"/>
</dbReference>
<name>A0ABW3HL16_9BACL</name>
<dbReference type="InterPro" id="IPR000600">
    <property type="entry name" value="ROK"/>
</dbReference>
<comment type="similarity">
    <text evidence="2">Belongs to the ROK (NagC/XylR) family.</text>
</comment>